<dbReference type="HOGENOM" id="CLU_1145871_0_0_6"/>
<evidence type="ECO:0000256" key="1">
    <source>
        <dbReference type="SAM" id="SignalP"/>
    </source>
</evidence>
<dbReference type="AlphaFoldDB" id="A0A097ENL1"/>
<protein>
    <recommendedName>
        <fullName evidence="2">DUF2147 domain-containing protein</fullName>
    </recommendedName>
</protein>
<dbReference type="OrthoDB" id="9814399at2"/>
<dbReference type="STRING" id="1547445.LO80_03660"/>
<proteinExistence type="predicted"/>
<keyword evidence="4" id="KW-1185">Reference proteome</keyword>
<dbReference type="InterPro" id="IPR019223">
    <property type="entry name" value="DUF2147"/>
</dbReference>
<dbReference type="Pfam" id="PF09917">
    <property type="entry name" value="DUF2147"/>
    <property type="match status" value="1"/>
</dbReference>
<evidence type="ECO:0000313" key="3">
    <source>
        <dbReference type="EMBL" id="AIT09153.1"/>
    </source>
</evidence>
<evidence type="ECO:0000259" key="2">
    <source>
        <dbReference type="Pfam" id="PF09917"/>
    </source>
</evidence>
<feature type="domain" description="DUF2147" evidence="2">
    <location>
        <begin position="29"/>
        <end position="168"/>
    </location>
</feature>
<feature type="chain" id="PRO_5001934314" description="DUF2147 domain-containing protein" evidence="1">
    <location>
        <begin position="21"/>
        <end position="217"/>
    </location>
</feature>
<dbReference type="Proteomes" id="UP000029672">
    <property type="component" value="Chromosome"/>
</dbReference>
<dbReference type="EMBL" id="CP009574">
    <property type="protein sequence ID" value="AIT09153.1"/>
    <property type="molecule type" value="Genomic_DNA"/>
</dbReference>
<reference evidence="3 4" key="1">
    <citation type="submission" date="2014-10" db="EMBL/GenBank/DDBJ databases">
        <title>Whole genome sequence of Francisella endociliophora strain FSC1006, isolated from a laboratory culture of the marine ciliate Euplotes raikovi.</title>
        <authorList>
            <person name="Granberg M."/>
            <person name="Backman S."/>
            <person name="Lundmark E."/>
            <person name="Nilsson E."/>
            <person name="Karlsson E."/>
            <person name="Thelaus J."/>
            <person name="Ohrman C."/>
            <person name="Larkeryd A."/>
            <person name="Stenberg P."/>
        </authorList>
    </citation>
    <scope>NUCLEOTIDE SEQUENCE [LARGE SCALE GENOMIC DNA]</scope>
    <source>
        <strain evidence="3 4">FSC1006</strain>
    </source>
</reference>
<keyword evidence="1" id="KW-0732">Signal</keyword>
<evidence type="ECO:0000313" key="4">
    <source>
        <dbReference type="Proteomes" id="UP000029672"/>
    </source>
</evidence>
<accession>A0A097ENL1</accession>
<organism evidence="3 4">
    <name type="scientific">Candidatus Francisella endociliophora</name>
    <dbReference type="NCBI Taxonomy" id="653937"/>
    <lineage>
        <taxon>Bacteria</taxon>
        <taxon>Pseudomonadati</taxon>
        <taxon>Pseudomonadota</taxon>
        <taxon>Gammaproteobacteria</taxon>
        <taxon>Thiotrichales</taxon>
        <taxon>Francisellaceae</taxon>
        <taxon>Francisella</taxon>
    </lineage>
</organism>
<name>A0A097ENL1_9GAMM</name>
<dbReference type="KEGG" id="frf:LO80_03660"/>
<sequence length="217" mass="24734">MMKKILSIFSVVVLISFSYASSDKLAATGYWLQKDKDTNTNVSVIHAYNNDDGNLNAEVFVPLSNVDDGKVHEPIIYCENCGKGDAYGHKYDYSSGKEKYQGLEFVWDVKKSSKDKATDKGPVYEKGSVLNPHDGKYYHVKAQTIDSGKKVYVRAFWGMFGKDEYWERISKSEAKKIRKKCGLTKDNVYPYEDKDGKVNNPKLFKECSTRDFIKDPI</sequence>
<dbReference type="eggNOG" id="COG4731">
    <property type="taxonomic scope" value="Bacteria"/>
</dbReference>
<gene>
    <name evidence="3" type="ORF">LO80_03660</name>
</gene>
<dbReference type="RefSeq" id="WP_040008657.1">
    <property type="nucleotide sequence ID" value="NZ_CP009574.1"/>
</dbReference>
<dbReference type="Gene3D" id="2.40.128.520">
    <property type="match status" value="1"/>
</dbReference>
<feature type="signal peptide" evidence="1">
    <location>
        <begin position="1"/>
        <end position="20"/>
    </location>
</feature>